<evidence type="ECO:0000313" key="2">
    <source>
        <dbReference type="Proteomes" id="UP001058074"/>
    </source>
</evidence>
<proteinExistence type="predicted"/>
<dbReference type="Proteomes" id="UP001058074">
    <property type="component" value="Unassembled WGS sequence"/>
</dbReference>
<sequence>MKSVWSDSCNFTKRETLTNNISTEVLVIGGGMAGLLTAYMLKKVGLKVVVIEAKEVASGVTKNTTAKITSQHDLIYYKLRKEFGEEKAQQYAAANELAIRKFKEIVDDKNIECEFEVKPAYVYSLDKTDNFTDEFETARKLGIDAELVNEVTLPFNVKCALKFNNQAQFNPLKFLKVISDELDIYENTKAVHIDVDNNLVITENNIEISAKNIVVATHYPFLNVPGYYFIRMHQERSYVLALENAMDVKGMYVDIAKDGISFRNYKDLLLLSSIDQRTGKNEEGGCYEQLRGIAKALFPNSKEKYYWSTQDCMTLDGIPYIGHYSASTPNIYVATGFNKWGMTSSMVSAMILSDMILGKENKYEEIFSPSRFDLSLSAKTLAQDTIETAKNFIAQRVDIPDEHIEHIQNGHGGIVTYKDEKVGVYKDEEGNVFMVTTKCSHLGCQLQWNADELTWDCPCHGSRFDYKGNWITGPATGNIKVD</sequence>
<accession>A0ACB5REL4</accession>
<dbReference type="EMBL" id="BROD01000001">
    <property type="protein sequence ID" value="GKX67329.1"/>
    <property type="molecule type" value="Genomic_DNA"/>
</dbReference>
<organism evidence="1 2">
    <name type="scientific">Inconstantimicrobium mannanitabidum</name>
    <dbReference type="NCBI Taxonomy" id="1604901"/>
    <lineage>
        <taxon>Bacteria</taxon>
        <taxon>Bacillati</taxon>
        <taxon>Bacillota</taxon>
        <taxon>Clostridia</taxon>
        <taxon>Eubacteriales</taxon>
        <taxon>Clostridiaceae</taxon>
        <taxon>Inconstantimicrobium</taxon>
    </lineage>
</organism>
<comment type="caution">
    <text evidence="1">The sequence shown here is derived from an EMBL/GenBank/DDBJ whole genome shotgun (WGS) entry which is preliminary data.</text>
</comment>
<name>A0ACB5REL4_9CLOT</name>
<protein>
    <submittedName>
        <fullName evidence="1">Oxidoreductase</fullName>
    </submittedName>
</protein>
<gene>
    <name evidence="1" type="ORF">rsdtw13_25870</name>
</gene>
<keyword evidence="2" id="KW-1185">Reference proteome</keyword>
<evidence type="ECO:0000313" key="1">
    <source>
        <dbReference type="EMBL" id="GKX67329.1"/>
    </source>
</evidence>
<reference evidence="1" key="1">
    <citation type="journal article" date="2025" name="Int. J. Syst. Evol. Microbiol.">
        <title>Inconstantimicrobium mannanitabidum sp. nov., a novel member of the family Clostridiaceae isolated from anoxic soil under the treatment of reductive soil disinfestation.</title>
        <authorList>
            <person name="Ueki A."/>
            <person name="Tonouchi A."/>
            <person name="Honma S."/>
            <person name="Kaku N."/>
            <person name="Ueki K."/>
        </authorList>
    </citation>
    <scope>NUCLEOTIDE SEQUENCE</scope>
    <source>
        <strain evidence="1">TW13</strain>
    </source>
</reference>